<gene>
    <name evidence="1" type="ORF">X777_01411</name>
</gene>
<sequence length="64" mass="7239">MHVRTGSEVLQRRGGSPFRLATVRQRTHTPRADNIPYHTGRGSVGRVGAHCFKVIESIWLYHGQ</sequence>
<name>A0A026WPS4_OOCBI</name>
<proteinExistence type="predicted"/>
<dbReference type="EMBL" id="KK107135">
    <property type="protein sequence ID" value="EZA58030.1"/>
    <property type="molecule type" value="Genomic_DNA"/>
</dbReference>
<dbReference type="Proteomes" id="UP000053097">
    <property type="component" value="Unassembled WGS sequence"/>
</dbReference>
<dbReference type="AlphaFoldDB" id="A0A026WPS4"/>
<protein>
    <submittedName>
        <fullName evidence="1">Uncharacterized protein</fullName>
    </submittedName>
</protein>
<reference evidence="1 2" key="1">
    <citation type="journal article" date="2014" name="Curr. Biol.">
        <title>The genome of the clonal raider ant Cerapachys biroi.</title>
        <authorList>
            <person name="Oxley P.R."/>
            <person name="Ji L."/>
            <person name="Fetter-Pruneda I."/>
            <person name="McKenzie S.K."/>
            <person name="Li C."/>
            <person name="Hu H."/>
            <person name="Zhang G."/>
            <person name="Kronauer D.J."/>
        </authorList>
    </citation>
    <scope>NUCLEOTIDE SEQUENCE [LARGE SCALE GENOMIC DNA]</scope>
</reference>
<organism evidence="1 2">
    <name type="scientific">Ooceraea biroi</name>
    <name type="common">Clonal raider ant</name>
    <name type="synonym">Cerapachys biroi</name>
    <dbReference type="NCBI Taxonomy" id="2015173"/>
    <lineage>
        <taxon>Eukaryota</taxon>
        <taxon>Metazoa</taxon>
        <taxon>Ecdysozoa</taxon>
        <taxon>Arthropoda</taxon>
        <taxon>Hexapoda</taxon>
        <taxon>Insecta</taxon>
        <taxon>Pterygota</taxon>
        <taxon>Neoptera</taxon>
        <taxon>Endopterygota</taxon>
        <taxon>Hymenoptera</taxon>
        <taxon>Apocrita</taxon>
        <taxon>Aculeata</taxon>
        <taxon>Formicoidea</taxon>
        <taxon>Formicidae</taxon>
        <taxon>Dorylinae</taxon>
        <taxon>Ooceraea</taxon>
    </lineage>
</organism>
<keyword evidence="2" id="KW-1185">Reference proteome</keyword>
<accession>A0A026WPS4</accession>
<evidence type="ECO:0000313" key="1">
    <source>
        <dbReference type="EMBL" id="EZA58030.1"/>
    </source>
</evidence>
<evidence type="ECO:0000313" key="2">
    <source>
        <dbReference type="Proteomes" id="UP000053097"/>
    </source>
</evidence>